<accession>A0A1L7I4Z1</accession>
<dbReference type="SUPFAM" id="SSF52540">
    <property type="entry name" value="P-loop containing nucleoside triphosphate hydrolases"/>
    <property type="match status" value="1"/>
</dbReference>
<evidence type="ECO:0000256" key="2">
    <source>
        <dbReference type="ARBA" id="ARBA00023180"/>
    </source>
</evidence>
<dbReference type="InterPro" id="IPR027417">
    <property type="entry name" value="P-loop_NTPase"/>
</dbReference>
<dbReference type="Gene3D" id="3.40.50.300">
    <property type="entry name" value="P-loop containing nucleotide triphosphate hydrolases"/>
    <property type="match status" value="1"/>
</dbReference>
<name>A0A1L7I4Z1_9FLAO</name>
<dbReference type="EMBL" id="CP016359">
    <property type="protein sequence ID" value="APU68656.1"/>
    <property type="molecule type" value="Genomic_DNA"/>
</dbReference>
<evidence type="ECO:0000259" key="3">
    <source>
        <dbReference type="Pfam" id="PF00685"/>
    </source>
</evidence>
<dbReference type="InterPro" id="IPR037359">
    <property type="entry name" value="NST/OST"/>
</dbReference>
<protein>
    <submittedName>
        <fullName evidence="4">Sulfotransferase</fullName>
    </submittedName>
</protein>
<proteinExistence type="predicted"/>
<keyword evidence="1 4" id="KW-0808">Transferase</keyword>
<evidence type="ECO:0000313" key="4">
    <source>
        <dbReference type="EMBL" id="APU68656.1"/>
    </source>
</evidence>
<dbReference type="GO" id="GO:0008146">
    <property type="term" value="F:sulfotransferase activity"/>
    <property type="evidence" value="ECO:0007669"/>
    <property type="project" value="InterPro"/>
</dbReference>
<dbReference type="OrthoDB" id="981508at2"/>
<sequence>MEQQKVSGLHSKENTPNFLIVGAAKAGTTSLAKYLNDHPDIYIPDKKELRFFISELIKDISPDDPLRKRIFEQSILDEKEYFENFEREEKVKGEASVHYLYHHSSAIPKIKSYLGDEVSIIIILRNPIKRLKSNYDFLYNFHYNPLRKELANEINYFTQNFNSFWYYKELGLYYEQVKAYKENFSKVEVLIFEDFIKNPQLIMTNLFRFLQVEPIRPNFKVHNKSKRNSNLKKLLFKLGIGEFLNLILDRKSILKLKNSFSFILETAEDKVDEQLLMELNEFYREDIKKLEALLKRDLEVWKVL</sequence>
<reference evidence="4 5" key="1">
    <citation type="submission" date="2016-07" db="EMBL/GenBank/DDBJ databases">
        <title>Multi-omics approach to identify versatile polysaccharide utilization systems of a marine flavobacterium Gramella flava.</title>
        <authorList>
            <person name="Tang K."/>
        </authorList>
    </citation>
    <scope>NUCLEOTIDE SEQUENCE [LARGE SCALE GENOMIC DNA]</scope>
    <source>
        <strain evidence="4 5">JLT2011</strain>
    </source>
</reference>
<dbReference type="KEGG" id="gfl:GRFL_1932"/>
<gene>
    <name evidence="4" type="ORF">GRFL_1932</name>
</gene>
<dbReference type="PANTHER" id="PTHR10605:SF56">
    <property type="entry name" value="BIFUNCTIONAL HEPARAN SULFATE N-DEACETYLASE_N-SULFOTRANSFERASE"/>
    <property type="match status" value="1"/>
</dbReference>
<evidence type="ECO:0000313" key="5">
    <source>
        <dbReference type="Proteomes" id="UP000186230"/>
    </source>
</evidence>
<dbReference type="RefSeq" id="WP_083644397.1">
    <property type="nucleotide sequence ID" value="NZ_AMRU01000012.1"/>
</dbReference>
<dbReference type="AlphaFoldDB" id="A0A1L7I4Z1"/>
<dbReference type="Proteomes" id="UP000186230">
    <property type="component" value="Chromosome"/>
</dbReference>
<feature type="domain" description="Sulfotransferase" evidence="3">
    <location>
        <begin position="17"/>
        <end position="213"/>
    </location>
</feature>
<dbReference type="STRING" id="1229726.GRFL_1932"/>
<dbReference type="Pfam" id="PF00685">
    <property type="entry name" value="Sulfotransfer_1"/>
    <property type="match status" value="1"/>
</dbReference>
<dbReference type="InterPro" id="IPR000863">
    <property type="entry name" value="Sulfotransferase_dom"/>
</dbReference>
<organism evidence="4 5">
    <name type="scientific">Christiangramia flava JLT2011</name>
    <dbReference type="NCBI Taxonomy" id="1229726"/>
    <lineage>
        <taxon>Bacteria</taxon>
        <taxon>Pseudomonadati</taxon>
        <taxon>Bacteroidota</taxon>
        <taxon>Flavobacteriia</taxon>
        <taxon>Flavobacteriales</taxon>
        <taxon>Flavobacteriaceae</taxon>
        <taxon>Christiangramia</taxon>
    </lineage>
</organism>
<keyword evidence="2" id="KW-0325">Glycoprotein</keyword>
<evidence type="ECO:0000256" key="1">
    <source>
        <dbReference type="ARBA" id="ARBA00022679"/>
    </source>
</evidence>
<keyword evidence="5" id="KW-1185">Reference proteome</keyword>
<dbReference type="PANTHER" id="PTHR10605">
    <property type="entry name" value="HEPARAN SULFATE SULFOTRANSFERASE"/>
    <property type="match status" value="1"/>
</dbReference>